<evidence type="ECO:0000313" key="1">
    <source>
        <dbReference type="EMBL" id="RMB94108.1"/>
    </source>
</evidence>
<proteinExistence type="predicted"/>
<protein>
    <submittedName>
        <fullName evidence="1">Uncharacterized protein</fullName>
    </submittedName>
</protein>
<reference evidence="1 2" key="1">
    <citation type="submission" date="2018-07" db="EMBL/GenBank/DDBJ databases">
        <title>A high quality draft genome assembly of the barn swallow (H. rustica rustica).</title>
        <authorList>
            <person name="Formenti G."/>
            <person name="Chiara M."/>
            <person name="Poveda L."/>
            <person name="Francoijs K.-J."/>
            <person name="Bonisoli-Alquati A."/>
            <person name="Canova L."/>
            <person name="Gianfranceschi L."/>
            <person name="Horner D.S."/>
            <person name="Saino N."/>
        </authorList>
    </citation>
    <scope>NUCLEOTIDE SEQUENCE [LARGE SCALE GENOMIC DNA]</scope>
    <source>
        <strain evidence="1">Chelidonia</strain>
        <tissue evidence="1">Blood</tissue>
    </source>
</reference>
<dbReference type="Proteomes" id="UP000269221">
    <property type="component" value="Unassembled WGS sequence"/>
</dbReference>
<evidence type="ECO:0000313" key="2">
    <source>
        <dbReference type="Proteomes" id="UP000269221"/>
    </source>
</evidence>
<keyword evidence="2" id="KW-1185">Reference proteome</keyword>
<gene>
    <name evidence="1" type="ORF">DUI87_29468</name>
</gene>
<sequence>MQPQEERLDEEFLDEEFLGEEFLGEEFLEVLEHFGDCDELGIVMDEAALILDLGSQHGSIRLEETSEITESEL</sequence>
<accession>A0A3M0IZY7</accession>
<organism evidence="1 2">
    <name type="scientific">Hirundo rustica rustica</name>
    <dbReference type="NCBI Taxonomy" id="333673"/>
    <lineage>
        <taxon>Eukaryota</taxon>
        <taxon>Metazoa</taxon>
        <taxon>Chordata</taxon>
        <taxon>Craniata</taxon>
        <taxon>Vertebrata</taxon>
        <taxon>Euteleostomi</taxon>
        <taxon>Archelosauria</taxon>
        <taxon>Archosauria</taxon>
        <taxon>Dinosauria</taxon>
        <taxon>Saurischia</taxon>
        <taxon>Theropoda</taxon>
        <taxon>Coelurosauria</taxon>
        <taxon>Aves</taxon>
        <taxon>Neognathae</taxon>
        <taxon>Neoaves</taxon>
        <taxon>Telluraves</taxon>
        <taxon>Australaves</taxon>
        <taxon>Passeriformes</taxon>
        <taxon>Sylvioidea</taxon>
        <taxon>Hirundinidae</taxon>
        <taxon>Hirundo</taxon>
    </lineage>
</organism>
<comment type="caution">
    <text evidence="1">The sequence shown here is derived from an EMBL/GenBank/DDBJ whole genome shotgun (WGS) entry which is preliminary data.</text>
</comment>
<dbReference type="AlphaFoldDB" id="A0A3M0IZY7"/>
<dbReference type="EMBL" id="QRBI01000198">
    <property type="protein sequence ID" value="RMB94108.1"/>
    <property type="molecule type" value="Genomic_DNA"/>
</dbReference>
<name>A0A3M0IZY7_HIRRU</name>